<name>A7NFT9_ROSCS</name>
<accession>A7NFT9</accession>
<dbReference type="RefSeq" id="WP_011997725.1">
    <property type="nucleotide sequence ID" value="NC_009767.1"/>
</dbReference>
<gene>
    <name evidence="3" type="ordered locus">Rcas_0187</name>
</gene>
<evidence type="ECO:0000313" key="4">
    <source>
        <dbReference type="Proteomes" id="UP000000263"/>
    </source>
</evidence>
<evidence type="ECO:0000256" key="1">
    <source>
        <dbReference type="ARBA" id="ARBA00023118"/>
    </source>
</evidence>
<dbReference type="Pfam" id="PF03787">
    <property type="entry name" value="RAMPs"/>
    <property type="match status" value="1"/>
</dbReference>
<organism evidence="3 4">
    <name type="scientific">Roseiflexus castenholzii (strain DSM 13941 / HLO8)</name>
    <dbReference type="NCBI Taxonomy" id="383372"/>
    <lineage>
        <taxon>Bacteria</taxon>
        <taxon>Bacillati</taxon>
        <taxon>Chloroflexota</taxon>
        <taxon>Chloroflexia</taxon>
        <taxon>Chloroflexales</taxon>
        <taxon>Roseiflexineae</taxon>
        <taxon>Roseiflexaceae</taxon>
        <taxon>Roseiflexus</taxon>
    </lineage>
</organism>
<dbReference type="HOGENOM" id="CLU_076566_0_0_0"/>
<dbReference type="PANTHER" id="PTHR35579">
    <property type="entry name" value="CRISPR SYSTEM CMS ENDORIBONUCLEASE CSM3"/>
    <property type="match status" value="1"/>
</dbReference>
<evidence type="ECO:0000259" key="2">
    <source>
        <dbReference type="Pfam" id="PF03787"/>
    </source>
</evidence>
<dbReference type="eggNOG" id="COG1337">
    <property type="taxonomic scope" value="Bacteria"/>
</dbReference>
<feature type="domain" description="CRISPR type III-associated protein" evidence="2">
    <location>
        <begin position="50"/>
        <end position="255"/>
    </location>
</feature>
<dbReference type="InterPro" id="IPR005537">
    <property type="entry name" value="RAMP_III_fam"/>
</dbReference>
<dbReference type="STRING" id="383372.Rcas_0187"/>
<dbReference type="PANTHER" id="PTHR35579:SF3">
    <property type="entry name" value="CRISPR SYSTEM CMS ENDORIBONUCLEASE CSM3"/>
    <property type="match status" value="1"/>
</dbReference>
<dbReference type="GO" id="GO:0051607">
    <property type="term" value="P:defense response to virus"/>
    <property type="evidence" value="ECO:0007669"/>
    <property type="project" value="UniProtKB-KW"/>
</dbReference>
<sequence length="355" mass="38458">MHKATFLNGTLRLTIRPDGPILIKAGETGGGDPTLPDMQFVRTKYAVSDGSGSQYAAGAIYLPGPSLKGVIRAHCERICRTLDGDALQKERKERRQQFDEAEKIPEDAQLIPLADNPLGDGARYKGLDDMRYNSGRAIEAMRDKLKSTAAVYRLSSFVAQLFGSTALAGRVRFADAYGKNVVTEERNGVAIDRVYGSVAVGPFNYETVVLGEFPTRIDFKNVTLAQLGLLGLALRDLAEGRVALGFGKSRGLGRVTASFDSLDILYPTCVLEGNALRLIGSGIRLPVGHFGGVGAFGGDAYRAYDFPVDDTAPLPDGLRFQEEETMGVRLHAEGADQVKAIWRACMPAWKREIGL</sequence>
<reference evidence="3 4" key="1">
    <citation type="submission" date="2007-08" db="EMBL/GenBank/DDBJ databases">
        <title>Complete sequence of Roseiflexus castenholzii DSM 13941.</title>
        <authorList>
            <consortium name="US DOE Joint Genome Institute"/>
            <person name="Copeland A."/>
            <person name="Lucas S."/>
            <person name="Lapidus A."/>
            <person name="Barry K."/>
            <person name="Glavina del Rio T."/>
            <person name="Dalin E."/>
            <person name="Tice H."/>
            <person name="Pitluck S."/>
            <person name="Thompson L.S."/>
            <person name="Brettin T."/>
            <person name="Bruce D."/>
            <person name="Detter J.C."/>
            <person name="Han C."/>
            <person name="Tapia R."/>
            <person name="Schmutz J."/>
            <person name="Larimer F."/>
            <person name="Land M."/>
            <person name="Hauser L."/>
            <person name="Kyrpides N."/>
            <person name="Mikhailova N."/>
            <person name="Bryant D.A."/>
            <person name="Hanada S."/>
            <person name="Tsukatani Y."/>
            <person name="Richardson P."/>
        </authorList>
    </citation>
    <scope>NUCLEOTIDE SEQUENCE [LARGE SCALE GENOMIC DNA]</scope>
    <source>
        <strain evidence="4">DSM 13941 / HLO8</strain>
    </source>
</reference>
<keyword evidence="4" id="KW-1185">Reference proteome</keyword>
<evidence type="ECO:0000313" key="3">
    <source>
        <dbReference type="EMBL" id="ABU56320.1"/>
    </source>
</evidence>
<dbReference type="EMBL" id="CP000804">
    <property type="protein sequence ID" value="ABU56320.1"/>
    <property type="molecule type" value="Genomic_DNA"/>
</dbReference>
<dbReference type="KEGG" id="rca:Rcas_0187"/>
<dbReference type="AlphaFoldDB" id="A7NFT9"/>
<dbReference type="InterPro" id="IPR052216">
    <property type="entry name" value="CRISPR_Csm3_endoribonuclease"/>
</dbReference>
<keyword evidence="1" id="KW-0051">Antiviral defense</keyword>
<dbReference type="Proteomes" id="UP000000263">
    <property type="component" value="Chromosome"/>
</dbReference>
<protein>
    <recommendedName>
        <fullName evidence="2">CRISPR type III-associated protein domain-containing protein</fullName>
    </recommendedName>
</protein>
<dbReference type="OrthoDB" id="1063910at2"/>
<proteinExistence type="predicted"/>